<dbReference type="PANTHER" id="PTHR47723:SF19">
    <property type="entry name" value="POLYNUCLEOTIDYL TRANSFERASE, RIBONUCLEASE H-LIKE SUPERFAMILY PROTEIN"/>
    <property type="match status" value="1"/>
</dbReference>
<dbReference type="GO" id="GO:0004523">
    <property type="term" value="F:RNA-DNA hybrid ribonuclease activity"/>
    <property type="evidence" value="ECO:0007669"/>
    <property type="project" value="InterPro"/>
</dbReference>
<dbReference type="Proteomes" id="UP001497516">
    <property type="component" value="Chromosome 2"/>
</dbReference>
<dbReference type="PANTHER" id="PTHR47723">
    <property type="entry name" value="OS05G0353850 PROTEIN"/>
    <property type="match status" value="1"/>
</dbReference>
<proteinExistence type="predicted"/>
<dbReference type="Pfam" id="PF13456">
    <property type="entry name" value="RVT_3"/>
    <property type="match status" value="1"/>
</dbReference>
<dbReference type="InterPro" id="IPR053151">
    <property type="entry name" value="RNase_H-like"/>
</dbReference>
<evidence type="ECO:0000313" key="3">
    <source>
        <dbReference type="Proteomes" id="UP001497516"/>
    </source>
</evidence>
<protein>
    <recommendedName>
        <fullName evidence="1">RNase H type-1 domain-containing protein</fullName>
    </recommendedName>
</protein>
<reference evidence="2 3" key="1">
    <citation type="submission" date="2024-04" db="EMBL/GenBank/DDBJ databases">
        <authorList>
            <person name="Fracassetti M."/>
        </authorList>
    </citation>
    <scope>NUCLEOTIDE SEQUENCE [LARGE SCALE GENOMIC DNA]</scope>
</reference>
<dbReference type="InterPro" id="IPR036397">
    <property type="entry name" value="RNaseH_sf"/>
</dbReference>
<keyword evidence="3" id="KW-1185">Reference proteome</keyword>
<evidence type="ECO:0000313" key="2">
    <source>
        <dbReference type="EMBL" id="CAL1370987.1"/>
    </source>
</evidence>
<dbReference type="AlphaFoldDB" id="A0AAV2DCF3"/>
<feature type="domain" description="RNase H type-1" evidence="1">
    <location>
        <begin position="43"/>
        <end position="112"/>
    </location>
</feature>
<gene>
    <name evidence="2" type="ORF">LTRI10_LOCUS13077</name>
</gene>
<dbReference type="GO" id="GO:0003676">
    <property type="term" value="F:nucleic acid binding"/>
    <property type="evidence" value="ECO:0007669"/>
    <property type="project" value="InterPro"/>
</dbReference>
<accession>A0AAV2DCF3</accession>
<organism evidence="2 3">
    <name type="scientific">Linum trigynum</name>
    <dbReference type="NCBI Taxonomy" id="586398"/>
    <lineage>
        <taxon>Eukaryota</taxon>
        <taxon>Viridiplantae</taxon>
        <taxon>Streptophyta</taxon>
        <taxon>Embryophyta</taxon>
        <taxon>Tracheophyta</taxon>
        <taxon>Spermatophyta</taxon>
        <taxon>Magnoliopsida</taxon>
        <taxon>eudicotyledons</taxon>
        <taxon>Gunneridae</taxon>
        <taxon>Pentapetalae</taxon>
        <taxon>rosids</taxon>
        <taxon>fabids</taxon>
        <taxon>Malpighiales</taxon>
        <taxon>Linaceae</taxon>
        <taxon>Linum</taxon>
    </lineage>
</organism>
<dbReference type="InterPro" id="IPR002156">
    <property type="entry name" value="RNaseH_domain"/>
</dbReference>
<sequence length="125" mass="13974">MIKWLSLVLLAPIRFEKGWKKPNRGLYKFNKDAGLISDEGFCMGGVIKDENGAFIMGFTRREKGKCSLDKAESRAMMVGIEEAKKRGIWSIVVESDSLGIIKNIKEQDEDRTEIGSGRDVGYRGG</sequence>
<name>A0AAV2DCF3_9ROSI</name>
<evidence type="ECO:0000259" key="1">
    <source>
        <dbReference type="Pfam" id="PF13456"/>
    </source>
</evidence>
<dbReference type="EMBL" id="OZ034815">
    <property type="protein sequence ID" value="CAL1370987.1"/>
    <property type="molecule type" value="Genomic_DNA"/>
</dbReference>
<dbReference type="Gene3D" id="3.30.420.10">
    <property type="entry name" value="Ribonuclease H-like superfamily/Ribonuclease H"/>
    <property type="match status" value="1"/>
</dbReference>